<accession>A0A830CA89</accession>
<keyword evidence="3" id="KW-1185">Reference proteome</keyword>
<dbReference type="AlphaFoldDB" id="A0A830CA89"/>
<gene>
    <name evidence="2" type="ORF">PHJA_001762000</name>
</gene>
<dbReference type="EMBL" id="BMAC01000425">
    <property type="protein sequence ID" value="GFP96179.1"/>
    <property type="molecule type" value="Genomic_DNA"/>
</dbReference>
<protein>
    <submittedName>
        <fullName evidence="2">Uncharacterized protein</fullName>
    </submittedName>
</protein>
<dbReference type="InterPro" id="IPR023238">
    <property type="entry name" value="FAM175"/>
</dbReference>
<name>A0A830CA89_9LAMI</name>
<evidence type="ECO:0000313" key="3">
    <source>
        <dbReference type="Proteomes" id="UP000653305"/>
    </source>
</evidence>
<feature type="compositionally biased region" description="Basic and acidic residues" evidence="1">
    <location>
        <begin position="14"/>
        <end position="29"/>
    </location>
</feature>
<dbReference type="GO" id="GO:0031593">
    <property type="term" value="F:polyubiquitin modification-dependent protein binding"/>
    <property type="evidence" value="ECO:0007669"/>
    <property type="project" value="TreeGrafter"/>
</dbReference>
<proteinExistence type="predicted"/>
<comment type="caution">
    <text evidence="2">The sequence shown here is derived from an EMBL/GenBank/DDBJ whole genome shotgun (WGS) entry which is preliminary data.</text>
</comment>
<organism evidence="2 3">
    <name type="scientific">Phtheirospermum japonicum</name>
    <dbReference type="NCBI Taxonomy" id="374723"/>
    <lineage>
        <taxon>Eukaryota</taxon>
        <taxon>Viridiplantae</taxon>
        <taxon>Streptophyta</taxon>
        <taxon>Embryophyta</taxon>
        <taxon>Tracheophyta</taxon>
        <taxon>Spermatophyta</taxon>
        <taxon>Magnoliopsida</taxon>
        <taxon>eudicotyledons</taxon>
        <taxon>Gunneridae</taxon>
        <taxon>Pentapetalae</taxon>
        <taxon>asterids</taxon>
        <taxon>lamiids</taxon>
        <taxon>Lamiales</taxon>
        <taxon>Orobanchaceae</taxon>
        <taxon>Orobanchaceae incertae sedis</taxon>
        <taxon>Phtheirospermum</taxon>
    </lineage>
</organism>
<dbReference type="PRINTS" id="PR02054">
    <property type="entry name" value="FAM175PLANT"/>
</dbReference>
<dbReference type="Proteomes" id="UP000653305">
    <property type="component" value="Unassembled WGS sequence"/>
</dbReference>
<evidence type="ECO:0000256" key="1">
    <source>
        <dbReference type="SAM" id="MobiDB-lite"/>
    </source>
</evidence>
<dbReference type="OrthoDB" id="6358435at2759"/>
<feature type="region of interest" description="Disordered" evidence="1">
    <location>
        <begin position="1"/>
        <end position="29"/>
    </location>
</feature>
<dbReference type="PANTHER" id="PTHR31728">
    <property type="entry name" value="ABRAXAS FAMILY MEMBER"/>
    <property type="match status" value="1"/>
</dbReference>
<sequence>MLGCELRGPSAMVEDERGDNLGDGKNSLKDQKRLDNCAQGFEIGRLSNLMGSEVAHTSELEDLYYKMLAKIEGLSKSVEQTNAKVLEQENHNMRLRYRVAGLE</sequence>
<dbReference type="PANTHER" id="PTHR31728:SF5">
    <property type="entry name" value="OS07G0540200 PROTEIN"/>
    <property type="match status" value="1"/>
</dbReference>
<dbReference type="InterPro" id="IPR023241">
    <property type="entry name" value="FAM175_plant"/>
</dbReference>
<reference evidence="2" key="1">
    <citation type="submission" date="2020-07" db="EMBL/GenBank/DDBJ databases">
        <title>Ethylene signaling mediates host invasion by parasitic plants.</title>
        <authorList>
            <person name="Yoshida S."/>
        </authorList>
    </citation>
    <scope>NUCLEOTIDE SEQUENCE</scope>
    <source>
        <strain evidence="2">Okayama</strain>
    </source>
</reference>
<evidence type="ECO:0000313" key="2">
    <source>
        <dbReference type="EMBL" id="GFP96179.1"/>
    </source>
</evidence>
<dbReference type="GO" id="GO:0005634">
    <property type="term" value="C:nucleus"/>
    <property type="evidence" value="ECO:0007669"/>
    <property type="project" value="TreeGrafter"/>
</dbReference>